<organism evidence="1 2">
    <name type="scientific">Aeriscardovia aeriphila</name>
    <dbReference type="NCBI Taxonomy" id="218139"/>
    <lineage>
        <taxon>Bacteria</taxon>
        <taxon>Bacillati</taxon>
        <taxon>Actinomycetota</taxon>
        <taxon>Actinomycetes</taxon>
        <taxon>Bifidobacteriales</taxon>
        <taxon>Bifidobacteriaceae</taxon>
        <taxon>Aeriscardovia</taxon>
    </lineage>
</organism>
<sequence>MAVVWRAEWPWFGALSGRGLARWVAGGRGLTLTGVASATATAYYM</sequence>
<comment type="caution">
    <text evidence="1">The sequence shown here is derived from an EMBL/GenBank/DDBJ whole genome shotgun (WGS) entry which is preliminary data.</text>
</comment>
<name>A0A921FUS6_9BIFI</name>
<proteinExistence type="predicted"/>
<evidence type="ECO:0000313" key="2">
    <source>
        <dbReference type="Proteomes" id="UP000715651"/>
    </source>
</evidence>
<evidence type="ECO:0000313" key="1">
    <source>
        <dbReference type="EMBL" id="HJF18046.1"/>
    </source>
</evidence>
<gene>
    <name evidence="1" type="ORF">K8U78_02630</name>
</gene>
<reference evidence="1" key="1">
    <citation type="journal article" date="2021" name="PeerJ">
        <title>Extensive microbial diversity within the chicken gut microbiome revealed by metagenomics and culture.</title>
        <authorList>
            <person name="Gilroy R."/>
            <person name="Ravi A."/>
            <person name="Getino M."/>
            <person name="Pursley I."/>
            <person name="Horton D.L."/>
            <person name="Alikhan N.F."/>
            <person name="Baker D."/>
            <person name="Gharbi K."/>
            <person name="Hall N."/>
            <person name="Watson M."/>
            <person name="Adriaenssens E.M."/>
            <person name="Foster-Nyarko E."/>
            <person name="Jarju S."/>
            <person name="Secka A."/>
            <person name="Antonio M."/>
            <person name="Oren A."/>
            <person name="Chaudhuri R.R."/>
            <person name="La Ragione R."/>
            <person name="Hildebrand F."/>
            <person name="Pallen M.J."/>
        </authorList>
    </citation>
    <scope>NUCLEOTIDE SEQUENCE</scope>
    <source>
        <strain evidence="1">578</strain>
    </source>
</reference>
<dbReference type="AlphaFoldDB" id="A0A921FUS6"/>
<reference evidence="1" key="2">
    <citation type="submission" date="2021-09" db="EMBL/GenBank/DDBJ databases">
        <authorList>
            <person name="Gilroy R."/>
        </authorList>
    </citation>
    <scope>NUCLEOTIDE SEQUENCE</scope>
    <source>
        <strain evidence="1">578</strain>
    </source>
</reference>
<dbReference type="Proteomes" id="UP000715651">
    <property type="component" value="Unassembled WGS sequence"/>
</dbReference>
<dbReference type="EMBL" id="DYWK01000004">
    <property type="protein sequence ID" value="HJF18046.1"/>
    <property type="molecule type" value="Genomic_DNA"/>
</dbReference>
<protein>
    <submittedName>
        <fullName evidence="1">Uncharacterized protein</fullName>
    </submittedName>
</protein>
<accession>A0A921FUS6</accession>